<dbReference type="InterPro" id="IPR035959">
    <property type="entry name" value="RutC-like_sf"/>
</dbReference>
<sequence length="132" mass="15187">MNIINTKQAPQPIGPYSQAIQFDNFLITSGQIPIDVKSGIVPDSIHEQTYIVLKNIKYILKEARYQVNDIIKITIFTIDLNKIQIINEVYKNFFLKSKSFLPARSCVEVQALPKNVKIEMEAIAYRKRTNND</sequence>
<gene>
    <name evidence="2" type="ORF">G4B00_01860</name>
</gene>
<accession>A0AAJ4GC07</accession>
<dbReference type="Pfam" id="PF01042">
    <property type="entry name" value="Ribonuc_L-PSP"/>
    <property type="match status" value="1"/>
</dbReference>
<dbReference type="PANTHER" id="PTHR11803">
    <property type="entry name" value="2-IMINOBUTANOATE/2-IMINOPROPANOATE DEAMINASE RIDA"/>
    <property type="match status" value="1"/>
</dbReference>
<evidence type="ECO:0000313" key="2">
    <source>
        <dbReference type="EMBL" id="QIQ41392.1"/>
    </source>
</evidence>
<dbReference type="GO" id="GO:0019239">
    <property type="term" value="F:deaminase activity"/>
    <property type="evidence" value="ECO:0007669"/>
    <property type="project" value="TreeGrafter"/>
</dbReference>
<evidence type="ECO:0000313" key="3">
    <source>
        <dbReference type="Proteomes" id="UP000502374"/>
    </source>
</evidence>
<protein>
    <recommendedName>
        <fullName evidence="4">2-iminobutanoate/2-iminopropanoate deaminase</fullName>
    </recommendedName>
</protein>
<dbReference type="InterPro" id="IPR006175">
    <property type="entry name" value="YjgF/YER057c/UK114"/>
</dbReference>
<evidence type="ECO:0008006" key="4">
    <source>
        <dbReference type="Google" id="ProtNLM"/>
    </source>
</evidence>
<dbReference type="AlphaFoldDB" id="A0AAJ4GC07"/>
<organism evidence="2 3">
    <name type="scientific">Buchnera aphidicola</name>
    <name type="common">Aphis urticata</name>
    <dbReference type="NCBI Taxonomy" id="2708353"/>
    <lineage>
        <taxon>Bacteria</taxon>
        <taxon>Pseudomonadati</taxon>
        <taxon>Pseudomonadota</taxon>
        <taxon>Gammaproteobacteria</taxon>
        <taxon>Enterobacterales</taxon>
        <taxon>Erwiniaceae</taxon>
        <taxon>Buchnera</taxon>
    </lineage>
</organism>
<comment type="similarity">
    <text evidence="1">Belongs to the RutC family.</text>
</comment>
<dbReference type="PANTHER" id="PTHR11803:SF39">
    <property type="entry name" value="2-IMINOBUTANOATE_2-IMINOPROPANOATE DEAMINASE"/>
    <property type="match status" value="1"/>
</dbReference>
<dbReference type="NCBIfam" id="TIGR00004">
    <property type="entry name" value="Rid family detoxifying hydrolase"/>
    <property type="match status" value="1"/>
</dbReference>
<evidence type="ECO:0000256" key="1">
    <source>
        <dbReference type="ARBA" id="ARBA00010552"/>
    </source>
</evidence>
<dbReference type="GO" id="GO:0005829">
    <property type="term" value="C:cytosol"/>
    <property type="evidence" value="ECO:0007669"/>
    <property type="project" value="TreeGrafter"/>
</dbReference>
<dbReference type="SUPFAM" id="SSF55298">
    <property type="entry name" value="YjgF-like"/>
    <property type="match status" value="1"/>
</dbReference>
<dbReference type="CDD" id="cd00448">
    <property type="entry name" value="YjgF_YER057c_UK114_family"/>
    <property type="match status" value="1"/>
</dbReference>
<proteinExistence type="inferred from homology"/>
<dbReference type="Proteomes" id="UP000502374">
    <property type="component" value="Chromosome"/>
</dbReference>
<name>A0AAJ4GC07_9GAMM</name>
<dbReference type="FunFam" id="3.30.1330.40:FF:000001">
    <property type="entry name" value="L-PSP family endoribonuclease"/>
    <property type="match status" value="1"/>
</dbReference>
<reference evidence="2 3" key="1">
    <citation type="submission" date="2020-02" db="EMBL/GenBank/DDBJ databases">
        <title>Parallel evolution in the integration of a co-obligate aphid symbiosis.</title>
        <authorList>
            <person name="Monnin D."/>
            <person name="Jackson R."/>
            <person name="Kiers E.T."/>
            <person name="Bunker M."/>
            <person name="Ellers J."/>
            <person name="Henry L.M."/>
        </authorList>
    </citation>
    <scope>NUCLEOTIDE SEQUENCE [LARGE SCALE GENOMIC DNA]</scope>
    <source>
        <strain evidence="2">AURT-53B</strain>
    </source>
</reference>
<dbReference type="InterPro" id="IPR006056">
    <property type="entry name" value="RidA"/>
</dbReference>
<dbReference type="EMBL" id="CP048744">
    <property type="protein sequence ID" value="QIQ41392.1"/>
    <property type="molecule type" value="Genomic_DNA"/>
</dbReference>
<dbReference type="Gene3D" id="3.30.1330.40">
    <property type="entry name" value="RutC-like"/>
    <property type="match status" value="1"/>
</dbReference>